<dbReference type="PRINTS" id="PR00110">
    <property type="entry name" value="ALPHAAMYLASE"/>
</dbReference>
<dbReference type="GO" id="GO:0004556">
    <property type="term" value="F:alpha-amylase activity"/>
    <property type="evidence" value="ECO:0007669"/>
    <property type="project" value="UniProtKB-UniRule"/>
</dbReference>
<evidence type="ECO:0000256" key="3">
    <source>
        <dbReference type="ARBA" id="ARBA00008061"/>
    </source>
</evidence>
<comment type="caution">
    <text evidence="16">The sequence shown here is derived from an EMBL/GenBank/DDBJ whole genome shotgun (WGS) entry which is preliminary data.</text>
</comment>
<dbReference type="InterPro" id="IPR013783">
    <property type="entry name" value="Ig-like_fold"/>
</dbReference>
<feature type="domain" description="CBM20" evidence="15">
    <location>
        <begin position="611"/>
        <end position="713"/>
    </location>
</feature>
<dbReference type="Gene3D" id="2.60.40.10">
    <property type="entry name" value="Immunoglobulins"/>
    <property type="match status" value="2"/>
</dbReference>
<dbReference type="OrthoDB" id="9805159at2"/>
<keyword evidence="14" id="KW-0732">Signal</keyword>
<feature type="chain" id="PRO_5038531415" description="Alpha-amylase" evidence="14">
    <location>
        <begin position="26"/>
        <end position="713"/>
    </location>
</feature>
<dbReference type="EMBL" id="NFEZ01000002">
    <property type="protein sequence ID" value="PLT47728.1"/>
    <property type="molecule type" value="Genomic_DNA"/>
</dbReference>
<dbReference type="InterPro" id="IPR031965">
    <property type="entry name" value="CBM26"/>
</dbReference>
<dbReference type="SUPFAM" id="SSF51445">
    <property type="entry name" value="(Trans)glycosidases"/>
    <property type="match status" value="1"/>
</dbReference>
<evidence type="ECO:0000256" key="8">
    <source>
        <dbReference type="ARBA" id="ARBA00022837"/>
    </source>
</evidence>
<dbReference type="Gene3D" id="2.60.40.1180">
    <property type="entry name" value="Golgi alpha-mannosidase II"/>
    <property type="match status" value="1"/>
</dbReference>
<dbReference type="InterPro" id="IPR013784">
    <property type="entry name" value="Carb-bd-like_fold"/>
</dbReference>
<evidence type="ECO:0000256" key="12">
    <source>
        <dbReference type="RuleBase" id="RU361134"/>
    </source>
</evidence>
<evidence type="ECO:0000256" key="2">
    <source>
        <dbReference type="ARBA" id="ARBA00001913"/>
    </source>
</evidence>
<dbReference type="CDD" id="cd11315">
    <property type="entry name" value="AmyAc_bac1_AmyA"/>
    <property type="match status" value="1"/>
</dbReference>
<dbReference type="InterPro" id="IPR002044">
    <property type="entry name" value="CBM20"/>
</dbReference>
<evidence type="ECO:0000256" key="5">
    <source>
        <dbReference type="ARBA" id="ARBA00017303"/>
    </source>
</evidence>
<gene>
    <name evidence="16" type="ORF">B8V81_0635</name>
</gene>
<keyword evidence="17" id="KW-1185">Reference proteome</keyword>
<dbReference type="PANTHER" id="PTHR43447">
    <property type="entry name" value="ALPHA-AMYLASE"/>
    <property type="match status" value="1"/>
</dbReference>
<organism evidence="16 17">
    <name type="scientific">Paenibacillus pasadenensis</name>
    <dbReference type="NCBI Taxonomy" id="217090"/>
    <lineage>
        <taxon>Bacteria</taxon>
        <taxon>Bacillati</taxon>
        <taxon>Bacillota</taxon>
        <taxon>Bacilli</taxon>
        <taxon>Bacillales</taxon>
        <taxon>Paenibacillaceae</taxon>
        <taxon>Paenibacillus</taxon>
    </lineage>
</organism>
<dbReference type="Gene3D" id="3.20.20.80">
    <property type="entry name" value="Glycosidases"/>
    <property type="match status" value="1"/>
</dbReference>
<dbReference type="SMART" id="SM00642">
    <property type="entry name" value="Aamy"/>
    <property type="match status" value="1"/>
</dbReference>
<feature type="signal peptide" evidence="14">
    <location>
        <begin position="1"/>
        <end position="25"/>
    </location>
</feature>
<dbReference type="Pfam" id="PF16738">
    <property type="entry name" value="CBM26"/>
    <property type="match status" value="1"/>
</dbReference>
<name>A0A2N5NBL5_9BACL</name>
<dbReference type="GO" id="GO:2001070">
    <property type="term" value="F:starch binding"/>
    <property type="evidence" value="ECO:0007669"/>
    <property type="project" value="InterPro"/>
</dbReference>
<evidence type="ECO:0000256" key="9">
    <source>
        <dbReference type="ARBA" id="ARBA00023277"/>
    </source>
</evidence>
<accession>A0A2N5NBL5</accession>
<dbReference type="InterPro" id="IPR006047">
    <property type="entry name" value="GH13_cat_dom"/>
</dbReference>
<keyword evidence="7 12" id="KW-0378">Hydrolase</keyword>
<comment type="similarity">
    <text evidence="3 11">Belongs to the glycosyl hydrolase 13 family.</text>
</comment>
<dbReference type="SUPFAM" id="SSF49452">
    <property type="entry name" value="Starch-binding domain-like"/>
    <property type="match status" value="1"/>
</dbReference>
<reference evidence="16 17" key="1">
    <citation type="submission" date="2017-05" db="EMBL/GenBank/DDBJ databases">
        <title>Functional genome analysis of Paenibacillus pasadenensis strain R16: insights on endophytic life style and antifungal activity.</title>
        <authorList>
            <person name="Passera A."/>
            <person name="Marcolungo L."/>
            <person name="Casati P."/>
            <person name="Brasca M."/>
            <person name="Quaglino F."/>
            <person name="Delledonne M."/>
        </authorList>
    </citation>
    <scope>NUCLEOTIDE SEQUENCE [LARGE SCALE GENOMIC DNA]</scope>
    <source>
        <strain evidence="16 17">R16</strain>
    </source>
</reference>
<dbReference type="PROSITE" id="PS51166">
    <property type="entry name" value="CBM20"/>
    <property type="match status" value="1"/>
</dbReference>
<feature type="region of interest" description="Disordered" evidence="13">
    <location>
        <begin position="477"/>
        <end position="514"/>
    </location>
</feature>
<dbReference type="RefSeq" id="WP_052333159.1">
    <property type="nucleotide sequence ID" value="NZ_BIMM01000146.1"/>
</dbReference>
<evidence type="ECO:0000256" key="1">
    <source>
        <dbReference type="ARBA" id="ARBA00000548"/>
    </source>
</evidence>
<evidence type="ECO:0000313" key="16">
    <source>
        <dbReference type="EMBL" id="PLT47728.1"/>
    </source>
</evidence>
<dbReference type="InterPro" id="IPR013780">
    <property type="entry name" value="Glyco_hydro_b"/>
</dbReference>
<dbReference type="SMART" id="SM00632">
    <property type="entry name" value="Aamy_C"/>
    <property type="match status" value="1"/>
</dbReference>
<dbReference type="InterPro" id="IPR017853">
    <property type="entry name" value="GH"/>
</dbReference>
<keyword evidence="6" id="KW-0479">Metal-binding</keyword>
<dbReference type="GO" id="GO:0046872">
    <property type="term" value="F:metal ion binding"/>
    <property type="evidence" value="ECO:0007669"/>
    <property type="project" value="UniProtKB-KW"/>
</dbReference>
<evidence type="ECO:0000256" key="13">
    <source>
        <dbReference type="SAM" id="MobiDB-lite"/>
    </source>
</evidence>
<feature type="compositionally biased region" description="Low complexity" evidence="13">
    <location>
        <begin position="477"/>
        <end position="492"/>
    </location>
</feature>
<dbReference type="SUPFAM" id="SSF51011">
    <property type="entry name" value="Glycosyl hydrolase domain"/>
    <property type="match status" value="1"/>
</dbReference>
<evidence type="ECO:0000256" key="6">
    <source>
        <dbReference type="ARBA" id="ARBA00022723"/>
    </source>
</evidence>
<protein>
    <recommendedName>
        <fullName evidence="5 12">Alpha-amylase</fullName>
        <ecNumber evidence="4 12">3.2.1.1</ecNumber>
    </recommendedName>
</protein>
<dbReference type="EC" id="3.2.1.1" evidence="4 12"/>
<evidence type="ECO:0000259" key="15">
    <source>
        <dbReference type="PROSITE" id="PS51166"/>
    </source>
</evidence>
<evidence type="ECO:0000256" key="4">
    <source>
        <dbReference type="ARBA" id="ARBA00012595"/>
    </source>
</evidence>
<keyword evidence="8" id="KW-0106">Calcium</keyword>
<comment type="catalytic activity">
    <reaction evidence="1 12">
        <text>Endohydrolysis of (1-&gt;4)-alpha-D-glucosidic linkages in polysaccharides containing three or more (1-&gt;4)-alpha-linked D-glucose units.</text>
        <dbReference type="EC" id="3.2.1.1"/>
    </reaction>
</comment>
<dbReference type="GO" id="GO:0005975">
    <property type="term" value="P:carbohydrate metabolic process"/>
    <property type="evidence" value="ECO:0007669"/>
    <property type="project" value="InterPro"/>
</dbReference>
<dbReference type="InterPro" id="IPR006046">
    <property type="entry name" value="Alpha_amylase"/>
</dbReference>
<dbReference type="Proteomes" id="UP000234789">
    <property type="component" value="Unassembled WGS sequence"/>
</dbReference>
<dbReference type="Pfam" id="PF00686">
    <property type="entry name" value="CBM_20"/>
    <property type="match status" value="1"/>
</dbReference>
<evidence type="ECO:0000256" key="14">
    <source>
        <dbReference type="SAM" id="SignalP"/>
    </source>
</evidence>
<dbReference type="InterPro" id="IPR031319">
    <property type="entry name" value="A-amylase_C"/>
</dbReference>
<proteinExistence type="inferred from homology"/>
<comment type="cofactor">
    <cofactor evidence="2">
        <name>Ca(2+)</name>
        <dbReference type="ChEBI" id="CHEBI:29108"/>
    </cofactor>
</comment>
<keyword evidence="9 12" id="KW-0119">Carbohydrate metabolism</keyword>
<evidence type="ECO:0000256" key="10">
    <source>
        <dbReference type="ARBA" id="ARBA00023295"/>
    </source>
</evidence>
<dbReference type="SMART" id="SM01065">
    <property type="entry name" value="CBM_2"/>
    <property type="match status" value="1"/>
</dbReference>
<dbReference type="Pfam" id="PF00128">
    <property type="entry name" value="Alpha-amylase"/>
    <property type="match status" value="1"/>
</dbReference>
<evidence type="ECO:0000313" key="17">
    <source>
        <dbReference type="Proteomes" id="UP000234789"/>
    </source>
</evidence>
<sequence length="713" mass="74663">MFNKLRSRWGIALAGALLLQTIAGAGLAPGSPSGLAAGTAAAAAQEYGLPADAKDGVIFHAWNWSFDNIKAQLPAIAAAGFKSIQTSPIQGNKEPLKEGSQWWVLYQPTNFAIGNAQLGNREQFRQLCAEAEKYGIDIIVDVVANHTGNAGGGSLTYTPATNVDPDIRNNTSYWHEARGVDNWNDRWQVTQWGIGLPDLNTGSQGLQDKVIAFLNDAVALGADGFRFDAAKHIELPGDPGGSNFWPRVLGSLSSRQELFVYGEVLQGGADNFAGYADYMSLTASSYGHEVRRAVGFGGSPNVALAQPFQAGSVNPSKLVTWVESHDTYANDSGESTGMTDYQLKMGWALIAARAQTTSLFFDRPAGSGKFGSPLGQPGRGLWRDGDVAAVNKFHNAMAGQGEYLRTQGSQTMLVERGAKGVVIVNLGGEIRIDSPTNLASGTYANRASGGGSFTVSSGRITGTLGGGKIAVLYQDAAPSPSPTAAPSATPSPSATPNPTAAPSPTPSATPVPTPTPAAGIVVHFYKPSGWGTPSVYYYDDSVSPVRTGPAWPGTAMTDEGDGWYRYALPSWSQAKVIFSSNGAQQPAAQQPGYAVSGREAWIKDGAVSAAKPEQGLVQVTFTIQNAATVMGQNVFIAGSIAELGGWDPAKAVGPGSAAAYPTWTVTAKLPAGANIEFKEIKKDGSGAVVWESGSNRIYTVSASNPNVTFSFRP</sequence>
<dbReference type="AlphaFoldDB" id="A0A2N5NBL5"/>
<evidence type="ECO:0000256" key="11">
    <source>
        <dbReference type="RuleBase" id="RU003615"/>
    </source>
</evidence>
<evidence type="ECO:0000256" key="7">
    <source>
        <dbReference type="ARBA" id="ARBA00022801"/>
    </source>
</evidence>
<keyword evidence="10 12" id="KW-0326">Glycosidase</keyword>
<feature type="compositionally biased region" description="Pro residues" evidence="13">
    <location>
        <begin position="493"/>
        <end position="514"/>
    </location>
</feature>